<dbReference type="EMBL" id="CAJOBE010066130">
    <property type="protein sequence ID" value="CAF4401664.1"/>
    <property type="molecule type" value="Genomic_DNA"/>
</dbReference>
<dbReference type="Proteomes" id="UP000663889">
    <property type="component" value="Unassembled WGS sequence"/>
</dbReference>
<evidence type="ECO:0000313" key="2">
    <source>
        <dbReference type="EMBL" id="CAF4365043.1"/>
    </source>
</evidence>
<evidence type="ECO:0000313" key="4">
    <source>
        <dbReference type="Proteomes" id="UP000663889"/>
    </source>
</evidence>
<dbReference type="Proteomes" id="UP000663874">
    <property type="component" value="Unassembled WGS sequence"/>
</dbReference>
<protein>
    <submittedName>
        <fullName evidence="1">Uncharacterized protein</fullName>
    </submittedName>
</protein>
<accession>A0A815YFQ1</accession>
<organism evidence="1 4">
    <name type="scientific">Rotaria sordida</name>
    <dbReference type="NCBI Taxonomy" id="392033"/>
    <lineage>
        <taxon>Eukaryota</taxon>
        <taxon>Metazoa</taxon>
        <taxon>Spiralia</taxon>
        <taxon>Gnathifera</taxon>
        <taxon>Rotifera</taxon>
        <taxon>Eurotatoria</taxon>
        <taxon>Bdelloidea</taxon>
        <taxon>Philodinida</taxon>
        <taxon>Philodinidae</taxon>
        <taxon>Rotaria</taxon>
    </lineage>
</organism>
<proteinExistence type="predicted"/>
<evidence type="ECO:0000313" key="1">
    <source>
        <dbReference type="EMBL" id="CAF1569504.1"/>
    </source>
</evidence>
<dbReference type="Proteomes" id="UP000663823">
    <property type="component" value="Unassembled WGS sequence"/>
</dbReference>
<dbReference type="AlphaFoldDB" id="A0A815YFQ1"/>
<feature type="non-terminal residue" evidence="1">
    <location>
        <position position="33"/>
    </location>
</feature>
<gene>
    <name evidence="3" type="ORF">FNK824_LOCUS43971</name>
    <name evidence="2" type="ORF">OTI717_LOCUS43967</name>
    <name evidence="1" type="ORF">SEV965_LOCUS39517</name>
</gene>
<sequence>MPGLVDGIEAQIKKSVQKYRRTRQAATTANRAE</sequence>
<name>A0A815YFQ1_9BILA</name>
<dbReference type="EMBL" id="CAJNOU010014623">
    <property type="protein sequence ID" value="CAF1569504.1"/>
    <property type="molecule type" value="Genomic_DNA"/>
</dbReference>
<reference evidence="1" key="1">
    <citation type="submission" date="2021-02" db="EMBL/GenBank/DDBJ databases">
        <authorList>
            <person name="Nowell W R."/>
        </authorList>
    </citation>
    <scope>NUCLEOTIDE SEQUENCE</scope>
</reference>
<comment type="caution">
    <text evidence="1">The sequence shown here is derived from an EMBL/GenBank/DDBJ whole genome shotgun (WGS) entry which is preliminary data.</text>
</comment>
<dbReference type="EMBL" id="CAJOAX010068475">
    <property type="protein sequence ID" value="CAF4365043.1"/>
    <property type="molecule type" value="Genomic_DNA"/>
</dbReference>
<evidence type="ECO:0000313" key="3">
    <source>
        <dbReference type="EMBL" id="CAF4401664.1"/>
    </source>
</evidence>